<organism evidence="1 2">
    <name type="scientific">Brachionus plicatilis</name>
    <name type="common">Marine rotifer</name>
    <name type="synonym">Brachionus muelleri</name>
    <dbReference type="NCBI Taxonomy" id="10195"/>
    <lineage>
        <taxon>Eukaryota</taxon>
        <taxon>Metazoa</taxon>
        <taxon>Spiralia</taxon>
        <taxon>Gnathifera</taxon>
        <taxon>Rotifera</taxon>
        <taxon>Eurotatoria</taxon>
        <taxon>Monogononta</taxon>
        <taxon>Pseudotrocha</taxon>
        <taxon>Ploima</taxon>
        <taxon>Brachionidae</taxon>
        <taxon>Brachionus</taxon>
    </lineage>
</organism>
<keyword evidence="2" id="KW-1185">Reference proteome</keyword>
<gene>
    <name evidence="1" type="ORF">BpHYR1_011390</name>
</gene>
<comment type="caution">
    <text evidence="1">The sequence shown here is derived from an EMBL/GenBank/DDBJ whole genome shotgun (WGS) entry which is preliminary data.</text>
</comment>
<reference evidence="1 2" key="1">
    <citation type="journal article" date="2018" name="Sci. Rep.">
        <title>Genomic signatures of local adaptation to the degree of environmental predictability in rotifers.</title>
        <authorList>
            <person name="Franch-Gras L."/>
            <person name="Hahn C."/>
            <person name="Garcia-Roger E.M."/>
            <person name="Carmona M.J."/>
            <person name="Serra M."/>
            <person name="Gomez A."/>
        </authorList>
    </citation>
    <scope>NUCLEOTIDE SEQUENCE [LARGE SCALE GENOMIC DNA]</scope>
    <source>
        <strain evidence="1">HYR1</strain>
    </source>
</reference>
<sequence>MVWQFIEVFKKVYSSNRIQDDDFADRL</sequence>
<feature type="non-terminal residue" evidence="1">
    <location>
        <position position="27"/>
    </location>
</feature>
<dbReference type="EMBL" id="REGN01011648">
    <property type="protein sequence ID" value="RMZ97102.1"/>
    <property type="molecule type" value="Genomic_DNA"/>
</dbReference>
<protein>
    <submittedName>
        <fullName evidence="1">Uncharacterized protein</fullName>
    </submittedName>
</protein>
<evidence type="ECO:0000313" key="1">
    <source>
        <dbReference type="EMBL" id="RMZ97102.1"/>
    </source>
</evidence>
<name>A0A3M7PDG7_BRAPC</name>
<accession>A0A3M7PDG7</accession>
<dbReference type="Proteomes" id="UP000276133">
    <property type="component" value="Unassembled WGS sequence"/>
</dbReference>
<proteinExistence type="predicted"/>
<dbReference type="AlphaFoldDB" id="A0A3M7PDG7"/>
<evidence type="ECO:0000313" key="2">
    <source>
        <dbReference type="Proteomes" id="UP000276133"/>
    </source>
</evidence>